<comment type="pathway">
    <text evidence="5">Purine metabolism; AMP biosynthesis via salvage pathway; AMP from ADP: step 1/1.</text>
</comment>
<dbReference type="HAMAP" id="MF_00235">
    <property type="entry name" value="Adenylate_kinase_Adk"/>
    <property type="match status" value="1"/>
</dbReference>
<dbReference type="GO" id="GO:0005737">
    <property type="term" value="C:cytoplasm"/>
    <property type="evidence" value="ECO:0007669"/>
    <property type="project" value="UniProtKB-SubCell"/>
</dbReference>
<keyword evidence="5 7" id="KW-0067">ATP-binding</keyword>
<dbReference type="RefSeq" id="WP_067329385.1">
    <property type="nucleotide sequence ID" value="NZ_LNKT01000005.1"/>
</dbReference>
<reference evidence="9 10" key="1">
    <citation type="submission" date="2015-11" db="EMBL/GenBank/DDBJ databases">
        <title>Draft genome of Sulfurovum riftiae 1812E, a member of the Epsilonproteobacteria isolated from the tube of the deep-sea hydrothermal vent tubewom Riftia pachyptila.</title>
        <authorList>
            <person name="Vetriani C."/>
            <person name="Giovannelli D."/>
        </authorList>
    </citation>
    <scope>NUCLEOTIDE SEQUENCE [LARGE SCALE GENOMIC DNA]</scope>
    <source>
        <strain evidence="9 10">1812E</strain>
    </source>
</reference>
<dbReference type="EMBL" id="LNKT01000005">
    <property type="protein sequence ID" value="KYJ87097.1"/>
    <property type="molecule type" value="Genomic_DNA"/>
</dbReference>
<keyword evidence="10" id="KW-1185">Reference proteome</keyword>
<comment type="caution">
    <text evidence="5">Lacks conserved residue(s) required for the propagation of feature annotation.</text>
</comment>
<accession>A0A151CHX4</accession>
<comment type="function">
    <text evidence="5">Catalyzes the reversible transfer of the terminal phosphate group between ATP and AMP. Plays an important role in cellular energy homeostasis and in adenine nucleotide metabolism.</text>
</comment>
<dbReference type="Gene3D" id="3.40.50.300">
    <property type="entry name" value="P-loop containing nucleotide triphosphate hydrolases"/>
    <property type="match status" value="1"/>
</dbReference>
<evidence type="ECO:0000256" key="6">
    <source>
        <dbReference type="RuleBase" id="RU003330"/>
    </source>
</evidence>
<comment type="subunit">
    <text evidence="5 7">Monomer.</text>
</comment>
<comment type="subcellular location">
    <subcellularLocation>
        <location evidence="5 7">Cytoplasm</location>
    </subcellularLocation>
</comment>
<evidence type="ECO:0000256" key="5">
    <source>
        <dbReference type="HAMAP-Rule" id="MF_00235"/>
    </source>
</evidence>
<dbReference type="PANTHER" id="PTHR23359">
    <property type="entry name" value="NUCLEOTIDE KINASE"/>
    <property type="match status" value="1"/>
</dbReference>
<comment type="domain">
    <text evidence="5">Consists of three domains, a large central CORE domain and two small peripheral domains, NMPbind and LID, which undergo movements during catalysis. The LID domain closes over the site of phosphoryl transfer upon ATP binding. Assembling and dissambling the active center during each catalytic cycle provides an effective means to prevent ATP hydrolysis.</text>
</comment>
<feature type="domain" description="AAA+ ATPase" evidence="8">
    <location>
        <begin position="2"/>
        <end position="111"/>
    </location>
</feature>
<name>A0A151CHX4_9BACT</name>
<keyword evidence="5" id="KW-0963">Cytoplasm</keyword>
<keyword evidence="4 5" id="KW-0418">Kinase</keyword>
<dbReference type="EC" id="2.7.4.3" evidence="5 7"/>
<dbReference type="InterPro" id="IPR003593">
    <property type="entry name" value="AAA+_ATPase"/>
</dbReference>
<proteinExistence type="inferred from homology"/>
<dbReference type="InterPro" id="IPR000850">
    <property type="entry name" value="Adenylat/UMP-CMP_kin"/>
</dbReference>
<evidence type="ECO:0000313" key="9">
    <source>
        <dbReference type="EMBL" id="KYJ87097.1"/>
    </source>
</evidence>
<feature type="binding site" evidence="5">
    <location>
        <begin position="13"/>
        <end position="18"/>
    </location>
    <ligand>
        <name>ATP</name>
        <dbReference type="ChEBI" id="CHEBI:30616"/>
    </ligand>
</feature>
<sequence>MSKKLILIIGAPGAGKSTQAKLLAQKYPEKITSYSTGELLKQESQSGSVVGKIISDYFYKGHLVPSTIIIDTVLDAIKAAPTEVVVIEGFPRKEKQVKLFGDVLFHHDDIELLNVIEISISDMMAKERFTGSEEIFENEMQAFKETIAEVEKYYAEHDLLKVVDGEASLEDVFNQIEEIIREKV</sequence>
<evidence type="ECO:0000256" key="4">
    <source>
        <dbReference type="ARBA" id="ARBA00022777"/>
    </source>
</evidence>
<dbReference type="GO" id="GO:0044209">
    <property type="term" value="P:AMP salvage"/>
    <property type="evidence" value="ECO:0007669"/>
    <property type="project" value="UniProtKB-UniRule"/>
</dbReference>
<evidence type="ECO:0000256" key="1">
    <source>
        <dbReference type="ARBA" id="ARBA00022679"/>
    </source>
</evidence>
<organism evidence="9 10">
    <name type="scientific">Sulfurovum riftiae</name>
    <dbReference type="NCBI Taxonomy" id="1630136"/>
    <lineage>
        <taxon>Bacteria</taxon>
        <taxon>Pseudomonadati</taxon>
        <taxon>Campylobacterota</taxon>
        <taxon>Epsilonproteobacteria</taxon>
        <taxon>Campylobacterales</taxon>
        <taxon>Sulfurovaceae</taxon>
        <taxon>Sulfurovum</taxon>
    </lineage>
</organism>
<evidence type="ECO:0000256" key="2">
    <source>
        <dbReference type="ARBA" id="ARBA00022727"/>
    </source>
</evidence>
<dbReference type="PRINTS" id="PR00094">
    <property type="entry name" value="ADENYLTKNASE"/>
</dbReference>
<evidence type="ECO:0000256" key="3">
    <source>
        <dbReference type="ARBA" id="ARBA00022741"/>
    </source>
</evidence>
<gene>
    <name evidence="5" type="primary">adk</name>
    <name evidence="9" type="ORF">AS592_03800</name>
</gene>
<dbReference type="STRING" id="1630136.AS592_03800"/>
<keyword evidence="2 5" id="KW-0545">Nucleotide biosynthesis</keyword>
<dbReference type="Pfam" id="PF00406">
    <property type="entry name" value="ADK"/>
    <property type="match status" value="1"/>
</dbReference>
<evidence type="ECO:0000313" key="10">
    <source>
        <dbReference type="Proteomes" id="UP000075359"/>
    </source>
</evidence>
<dbReference type="OrthoDB" id="9805030at2"/>
<comment type="catalytic activity">
    <reaction evidence="5 7">
        <text>AMP + ATP = 2 ADP</text>
        <dbReference type="Rhea" id="RHEA:12973"/>
        <dbReference type="ChEBI" id="CHEBI:30616"/>
        <dbReference type="ChEBI" id="CHEBI:456215"/>
        <dbReference type="ChEBI" id="CHEBI:456216"/>
        <dbReference type="EC" id="2.7.4.3"/>
    </reaction>
</comment>
<comment type="caution">
    <text evidence="9">The sequence shown here is derived from an EMBL/GenBank/DDBJ whole genome shotgun (WGS) entry which is preliminary data.</text>
</comment>
<feature type="binding site" evidence="5">
    <location>
        <begin position="62"/>
        <end position="64"/>
    </location>
    <ligand>
        <name>AMP</name>
        <dbReference type="ChEBI" id="CHEBI:456215"/>
    </ligand>
</feature>
<dbReference type="InterPro" id="IPR027417">
    <property type="entry name" value="P-loop_NTPase"/>
</dbReference>
<feature type="binding site" evidence="5">
    <location>
        <position position="167"/>
    </location>
    <ligand>
        <name>ATP</name>
        <dbReference type="ChEBI" id="CHEBI:30616"/>
    </ligand>
</feature>
<dbReference type="SUPFAM" id="SSF52540">
    <property type="entry name" value="P-loop containing nucleoside triphosphate hydrolases"/>
    <property type="match status" value="1"/>
</dbReference>
<dbReference type="Proteomes" id="UP000075359">
    <property type="component" value="Unassembled WGS sequence"/>
</dbReference>
<dbReference type="NCBIfam" id="NF001384">
    <property type="entry name" value="PRK00279.2-2"/>
    <property type="match status" value="1"/>
</dbReference>
<evidence type="ECO:0000259" key="8">
    <source>
        <dbReference type="SMART" id="SM00382"/>
    </source>
</evidence>
<feature type="region of interest" description="NMP" evidence="5">
    <location>
        <begin position="35"/>
        <end position="64"/>
    </location>
</feature>
<keyword evidence="1 5" id="KW-0808">Transferase</keyword>
<dbReference type="CDD" id="cd01428">
    <property type="entry name" value="ADK"/>
    <property type="match status" value="1"/>
</dbReference>
<protein>
    <recommendedName>
        <fullName evidence="5 7">Adenylate kinase</fullName>
        <shortName evidence="5">AK</shortName>
        <ecNumber evidence="5 7">2.7.4.3</ecNumber>
    </recommendedName>
    <alternativeName>
        <fullName evidence="5">ATP-AMP transphosphorylase</fullName>
    </alternativeName>
    <alternativeName>
        <fullName evidence="5">ATP:AMP phosphotransferase</fullName>
    </alternativeName>
    <alternativeName>
        <fullName evidence="5">Adenylate monophosphate kinase</fullName>
    </alternativeName>
</protein>
<feature type="binding site" evidence="5">
    <location>
        <position position="96"/>
    </location>
    <ligand>
        <name>AMP</name>
        <dbReference type="ChEBI" id="CHEBI:456215"/>
    </ligand>
</feature>
<dbReference type="GO" id="GO:0005524">
    <property type="term" value="F:ATP binding"/>
    <property type="evidence" value="ECO:0007669"/>
    <property type="project" value="UniProtKB-UniRule"/>
</dbReference>
<dbReference type="UniPathway" id="UPA00588">
    <property type="reaction ID" value="UER00649"/>
</dbReference>
<dbReference type="GO" id="GO:0004017">
    <property type="term" value="F:AMP kinase activity"/>
    <property type="evidence" value="ECO:0007669"/>
    <property type="project" value="UniProtKB-UniRule"/>
</dbReference>
<dbReference type="SMART" id="SM00382">
    <property type="entry name" value="AAA"/>
    <property type="match status" value="1"/>
</dbReference>
<feature type="binding site" evidence="5">
    <location>
        <begin position="89"/>
        <end position="92"/>
    </location>
    <ligand>
        <name>AMP</name>
        <dbReference type="ChEBI" id="CHEBI:456215"/>
    </ligand>
</feature>
<feature type="binding site" evidence="5">
    <location>
        <position position="36"/>
    </location>
    <ligand>
        <name>AMP</name>
        <dbReference type="ChEBI" id="CHEBI:456215"/>
    </ligand>
</feature>
<dbReference type="AlphaFoldDB" id="A0A151CHX4"/>
<keyword evidence="3 5" id="KW-0547">Nucleotide-binding</keyword>
<comment type="similarity">
    <text evidence="5 6">Belongs to the adenylate kinase family.</text>
</comment>
<evidence type="ECO:0000256" key="7">
    <source>
        <dbReference type="RuleBase" id="RU003331"/>
    </source>
</evidence>